<dbReference type="Gene3D" id="1.10.405.20">
    <property type="match status" value="1"/>
</dbReference>
<evidence type="ECO:0000313" key="2">
    <source>
        <dbReference type="EMBL" id="KAH7057063.1"/>
    </source>
</evidence>
<dbReference type="InterPro" id="IPR036188">
    <property type="entry name" value="FAD/NAD-bd_sf"/>
</dbReference>
<comment type="caution">
    <text evidence="2">The sequence shown here is derived from an EMBL/GenBank/DDBJ whole genome shotgun (WGS) entry which is preliminary data.</text>
</comment>
<keyword evidence="1" id="KW-0732">Signal</keyword>
<dbReference type="Gene3D" id="3.30.70.1990">
    <property type="match status" value="1"/>
</dbReference>
<dbReference type="SUPFAM" id="SSF51905">
    <property type="entry name" value="FAD/NAD(P)-binding domain"/>
    <property type="match status" value="1"/>
</dbReference>
<keyword evidence="3" id="KW-1185">Reference proteome</keyword>
<feature type="chain" id="PRO_5045952241" description="Amine oxidase" evidence="1">
    <location>
        <begin position="18"/>
        <end position="481"/>
    </location>
</feature>
<dbReference type="EMBL" id="JAGTJR010000007">
    <property type="protein sequence ID" value="KAH7057063.1"/>
    <property type="molecule type" value="Genomic_DNA"/>
</dbReference>
<reference evidence="2 3" key="1">
    <citation type="journal article" date="2021" name="Nat. Commun.">
        <title>Genetic determinants of endophytism in the Arabidopsis root mycobiome.</title>
        <authorList>
            <person name="Mesny F."/>
            <person name="Miyauchi S."/>
            <person name="Thiergart T."/>
            <person name="Pickel B."/>
            <person name="Atanasova L."/>
            <person name="Karlsson M."/>
            <person name="Huettel B."/>
            <person name="Barry K.W."/>
            <person name="Haridas S."/>
            <person name="Chen C."/>
            <person name="Bauer D."/>
            <person name="Andreopoulos W."/>
            <person name="Pangilinan J."/>
            <person name="LaButti K."/>
            <person name="Riley R."/>
            <person name="Lipzen A."/>
            <person name="Clum A."/>
            <person name="Drula E."/>
            <person name="Henrissat B."/>
            <person name="Kohler A."/>
            <person name="Grigoriev I.V."/>
            <person name="Martin F.M."/>
            <person name="Hacquard S."/>
        </authorList>
    </citation>
    <scope>NUCLEOTIDE SEQUENCE [LARGE SCALE GENOMIC DNA]</scope>
    <source>
        <strain evidence="2 3">MPI-SDFR-AT-0080</strain>
    </source>
</reference>
<evidence type="ECO:0000313" key="3">
    <source>
        <dbReference type="Proteomes" id="UP000774617"/>
    </source>
</evidence>
<evidence type="ECO:0000256" key="1">
    <source>
        <dbReference type="SAM" id="SignalP"/>
    </source>
</evidence>
<evidence type="ECO:0008006" key="4">
    <source>
        <dbReference type="Google" id="ProtNLM"/>
    </source>
</evidence>
<accession>A0ABQ8GLI3</accession>
<proteinExistence type="predicted"/>
<organism evidence="2 3">
    <name type="scientific">Macrophomina phaseolina</name>
    <dbReference type="NCBI Taxonomy" id="35725"/>
    <lineage>
        <taxon>Eukaryota</taxon>
        <taxon>Fungi</taxon>
        <taxon>Dikarya</taxon>
        <taxon>Ascomycota</taxon>
        <taxon>Pezizomycotina</taxon>
        <taxon>Dothideomycetes</taxon>
        <taxon>Dothideomycetes incertae sedis</taxon>
        <taxon>Botryosphaeriales</taxon>
        <taxon>Botryosphaeriaceae</taxon>
        <taxon>Macrophomina</taxon>
    </lineage>
</organism>
<protein>
    <recommendedName>
        <fullName evidence="4">Amine oxidase</fullName>
    </recommendedName>
</protein>
<gene>
    <name evidence="2" type="ORF">B0J12DRAFT_737882</name>
</gene>
<dbReference type="Proteomes" id="UP000774617">
    <property type="component" value="Unassembled WGS sequence"/>
</dbReference>
<dbReference type="Gene3D" id="3.50.50.60">
    <property type="entry name" value="FAD/NAD(P)-binding domain"/>
    <property type="match status" value="1"/>
</dbReference>
<feature type="signal peptide" evidence="1">
    <location>
        <begin position="1"/>
        <end position="17"/>
    </location>
</feature>
<sequence length="481" mass="52051">MKSSFSIFAALASAVLASPTGKYKFKSEDIIERDVVILGGGAAGVYALARVLDANKTGVLIEKENHLGGHVNTYSPPGSPFALDYGVIAYLELPGVREFFARFGIELMPAPTPPYQSQYVDFNTGLPVTTGIPAEIASNPQSVQQALGTYGQLAAQYLNQTFPSLSQLPVGQPLPEDLSLPFGDFVQKYNLQAAIPTIYTFISYIGEIFRAPTAYVLNQFSAVHLNATANQGLLVPNILNNSVLYERAAEYFGDNVLFSSTVAFADRTDTSVTLVVTSSTDDCSPKLIRAKKLINTIPPVPSYLAPLNLDQRELSIFQRWICQTAYIGVLGATGLPDGLELVNFSPDASVLNLPGSNGESHLWNFVFSGFPGLYRTNVVGAPDLTADGAKALVSEAAANIARAGTYNMTDPQWLARANHKLLQCRFDIEDIEAGLYAQAFALNGYKSTFHAGAAWASDYTSVHWTYLESVILPMLFKALEQ</sequence>
<name>A0ABQ8GLI3_9PEZI</name>
<dbReference type="Pfam" id="PF13450">
    <property type="entry name" value="NAD_binding_8"/>
    <property type="match status" value="1"/>
</dbReference>